<feature type="domain" description="Thioesterase" evidence="1">
    <location>
        <begin position="120"/>
        <end position="200"/>
    </location>
</feature>
<dbReference type="Pfam" id="PF03061">
    <property type="entry name" value="4HBT"/>
    <property type="match status" value="1"/>
</dbReference>
<protein>
    <recommendedName>
        <fullName evidence="1">Thioesterase domain-containing protein</fullName>
    </recommendedName>
</protein>
<dbReference type="InterPro" id="IPR029069">
    <property type="entry name" value="HotDog_dom_sf"/>
</dbReference>
<proteinExistence type="predicted"/>
<dbReference type="GeneID" id="54571943"/>
<dbReference type="PANTHER" id="PTHR47260:SF3">
    <property type="entry name" value="THIOESTERASE FAMILY PROTEIN (AFU_ORTHOLOGUE AFUA_7G03960)"/>
    <property type="match status" value="1"/>
</dbReference>
<dbReference type="RefSeq" id="XP_033661440.1">
    <property type="nucleotide sequence ID" value="XM_033818671.1"/>
</dbReference>
<dbReference type="OrthoDB" id="506431at2759"/>
<dbReference type="Gene3D" id="3.10.129.10">
    <property type="entry name" value="Hotdog Thioesterase"/>
    <property type="match status" value="1"/>
</dbReference>
<dbReference type="PANTHER" id="PTHR47260">
    <property type="entry name" value="UPF0644 PROTEIN PB2B4.06"/>
    <property type="match status" value="1"/>
</dbReference>
<dbReference type="Proteomes" id="UP000799537">
    <property type="component" value="Unassembled WGS sequence"/>
</dbReference>
<accession>A0A6A6C0L3</accession>
<dbReference type="EMBL" id="ML993625">
    <property type="protein sequence ID" value="KAF2160551.1"/>
    <property type="molecule type" value="Genomic_DNA"/>
</dbReference>
<evidence type="ECO:0000313" key="3">
    <source>
        <dbReference type="Proteomes" id="UP000799537"/>
    </source>
</evidence>
<sequence length="215" mass="24108">MVDWRSGGYFQALRAAIVNPADINFFTDQPSAQPWLNNTRYTATISPARNPQTEGEDELFGKALQTDDTIQHWLSLISNTAFPILAPRPPSETPLLSGKFDAPDVVSLLYLQHGINGFRGTAHGGLLCAVLDEAMGFTVELHRHASSSSREELYTAKVNIDYRRPVLTPDMVVVKTWLEKRDGRKWYLRGLVENSKGERCVDVEGLWVAARPRKL</sequence>
<evidence type="ECO:0000259" key="1">
    <source>
        <dbReference type="Pfam" id="PF03061"/>
    </source>
</evidence>
<dbReference type="CDD" id="cd03443">
    <property type="entry name" value="PaaI_thioesterase"/>
    <property type="match status" value="1"/>
</dbReference>
<evidence type="ECO:0000313" key="2">
    <source>
        <dbReference type="EMBL" id="KAF2160551.1"/>
    </source>
</evidence>
<dbReference type="AlphaFoldDB" id="A0A6A6C0L3"/>
<organism evidence="2 3">
    <name type="scientific">Zasmidium cellare ATCC 36951</name>
    <dbReference type="NCBI Taxonomy" id="1080233"/>
    <lineage>
        <taxon>Eukaryota</taxon>
        <taxon>Fungi</taxon>
        <taxon>Dikarya</taxon>
        <taxon>Ascomycota</taxon>
        <taxon>Pezizomycotina</taxon>
        <taxon>Dothideomycetes</taxon>
        <taxon>Dothideomycetidae</taxon>
        <taxon>Mycosphaerellales</taxon>
        <taxon>Mycosphaerellaceae</taxon>
        <taxon>Zasmidium</taxon>
    </lineage>
</organism>
<reference evidence="2" key="1">
    <citation type="journal article" date="2020" name="Stud. Mycol.">
        <title>101 Dothideomycetes genomes: a test case for predicting lifestyles and emergence of pathogens.</title>
        <authorList>
            <person name="Haridas S."/>
            <person name="Albert R."/>
            <person name="Binder M."/>
            <person name="Bloem J."/>
            <person name="Labutti K."/>
            <person name="Salamov A."/>
            <person name="Andreopoulos B."/>
            <person name="Baker S."/>
            <person name="Barry K."/>
            <person name="Bills G."/>
            <person name="Bluhm B."/>
            <person name="Cannon C."/>
            <person name="Castanera R."/>
            <person name="Culley D."/>
            <person name="Daum C."/>
            <person name="Ezra D."/>
            <person name="Gonzalez J."/>
            <person name="Henrissat B."/>
            <person name="Kuo A."/>
            <person name="Liang C."/>
            <person name="Lipzen A."/>
            <person name="Lutzoni F."/>
            <person name="Magnuson J."/>
            <person name="Mondo S."/>
            <person name="Nolan M."/>
            <person name="Ohm R."/>
            <person name="Pangilinan J."/>
            <person name="Park H.-J."/>
            <person name="Ramirez L."/>
            <person name="Alfaro M."/>
            <person name="Sun H."/>
            <person name="Tritt A."/>
            <person name="Yoshinaga Y."/>
            <person name="Zwiers L.-H."/>
            <person name="Turgeon B."/>
            <person name="Goodwin S."/>
            <person name="Spatafora J."/>
            <person name="Crous P."/>
            <person name="Grigoriev I."/>
        </authorList>
    </citation>
    <scope>NUCLEOTIDE SEQUENCE</scope>
    <source>
        <strain evidence="2">ATCC 36951</strain>
    </source>
</reference>
<keyword evidence="3" id="KW-1185">Reference proteome</keyword>
<name>A0A6A6C0L3_ZASCE</name>
<dbReference type="InterPro" id="IPR006683">
    <property type="entry name" value="Thioestr_dom"/>
</dbReference>
<dbReference type="InterPro" id="IPR052061">
    <property type="entry name" value="PTE-AB_protein"/>
</dbReference>
<dbReference type="SUPFAM" id="SSF54637">
    <property type="entry name" value="Thioesterase/thiol ester dehydrase-isomerase"/>
    <property type="match status" value="1"/>
</dbReference>
<gene>
    <name evidence="2" type="ORF">M409DRAFT_70309</name>
</gene>